<dbReference type="EMBL" id="JAEILG010000028">
    <property type="protein sequence ID" value="MBI6565200.1"/>
    <property type="molecule type" value="Genomic_DNA"/>
</dbReference>
<evidence type="ECO:0000256" key="4">
    <source>
        <dbReference type="ARBA" id="ARBA00022833"/>
    </source>
</evidence>
<dbReference type="RefSeq" id="WP_149414978.1">
    <property type="nucleotide sequence ID" value="NZ_JAEIKU010000162.1"/>
</dbReference>
<keyword evidence="2" id="KW-0479">Metal-binding</keyword>
<name>A0ABS0UHX7_9PSED</name>
<keyword evidence="4" id="KW-0862">Zinc</keyword>
<dbReference type="Proteomes" id="UP000648914">
    <property type="component" value="Unassembled WGS sequence"/>
</dbReference>
<reference evidence="7 8" key="1">
    <citation type="submission" date="2020-12" db="EMBL/GenBank/DDBJ databases">
        <title>Comparative genomic insights into the epidemiology and virulence of plant pathogenic Pseudomonads from Turkey.</title>
        <authorList>
            <person name="Dillon M."/>
            <person name="Ruiz-Bedoya T."/>
            <person name="Bendalovic-Torma C."/>
            <person name="Guttman K.M."/>
            <person name="Kwak H."/>
            <person name="Middleton M.A."/>
            <person name="Wang P.W."/>
            <person name="Horuz S."/>
            <person name="Aysan Y."/>
            <person name="Guttman D.S."/>
        </authorList>
    </citation>
    <scope>NUCLEOTIDE SEQUENCE [LARGE SCALE GENOMIC DNA]</scope>
    <source>
        <strain evidence="7 8">S5_IA_2b</strain>
    </source>
</reference>
<dbReference type="Pfam" id="PF14464">
    <property type="entry name" value="Prok-JAB"/>
    <property type="match status" value="1"/>
</dbReference>
<keyword evidence="3" id="KW-0378">Hydrolase</keyword>
<protein>
    <submittedName>
        <fullName evidence="7">Mov34/MPN/PAD-1 family protein</fullName>
    </submittedName>
</protein>
<accession>A0ABS0UHX7</accession>
<sequence>MTDTELTFTDKHGGLLVITPSPLKRMLAYRQLSWFSTEAAGVLIGERRGPHLVVHRISEPGPGDIRHRCFVDRRGAHHQTAVDEAFISSSGMLQYLGEWHTHPEDSPSPSSTDLGTWQRHLIAGHEKMVLLIVGRKEIWAAKKDARIITPLLEA</sequence>
<feature type="domain" description="JAB" evidence="6">
    <location>
        <begin position="22"/>
        <end position="135"/>
    </location>
</feature>
<dbReference type="NCBIfam" id="TIGR02256">
    <property type="entry name" value="ICE_VC0181"/>
    <property type="match status" value="1"/>
</dbReference>
<keyword evidence="8" id="KW-1185">Reference proteome</keyword>
<evidence type="ECO:0000256" key="2">
    <source>
        <dbReference type="ARBA" id="ARBA00022723"/>
    </source>
</evidence>
<proteinExistence type="predicted"/>
<dbReference type="Gene3D" id="3.40.140.10">
    <property type="entry name" value="Cytidine Deaminase, domain 2"/>
    <property type="match status" value="1"/>
</dbReference>
<keyword evidence="5" id="KW-0482">Metalloprotease</keyword>
<dbReference type="SUPFAM" id="SSF102712">
    <property type="entry name" value="JAB1/MPN domain"/>
    <property type="match status" value="1"/>
</dbReference>
<dbReference type="PIRSF" id="PIRSF028170">
    <property type="entry name" value="CHP02256"/>
    <property type="match status" value="1"/>
</dbReference>
<gene>
    <name evidence="7" type="ORF">YA0852_13975</name>
</gene>
<evidence type="ECO:0000313" key="7">
    <source>
        <dbReference type="EMBL" id="MBI6565200.1"/>
    </source>
</evidence>
<evidence type="ECO:0000256" key="5">
    <source>
        <dbReference type="ARBA" id="ARBA00023049"/>
    </source>
</evidence>
<evidence type="ECO:0000259" key="6">
    <source>
        <dbReference type="Pfam" id="PF14464"/>
    </source>
</evidence>
<evidence type="ECO:0000313" key="8">
    <source>
        <dbReference type="Proteomes" id="UP000648914"/>
    </source>
</evidence>
<dbReference type="InterPro" id="IPR011952">
    <property type="entry name" value="CAP3"/>
</dbReference>
<keyword evidence="1" id="KW-0645">Protease</keyword>
<evidence type="ECO:0000256" key="1">
    <source>
        <dbReference type="ARBA" id="ARBA00022670"/>
    </source>
</evidence>
<evidence type="ECO:0000256" key="3">
    <source>
        <dbReference type="ARBA" id="ARBA00022801"/>
    </source>
</evidence>
<comment type="caution">
    <text evidence="7">The sequence shown here is derived from an EMBL/GenBank/DDBJ whole genome shotgun (WGS) entry which is preliminary data.</text>
</comment>
<dbReference type="InterPro" id="IPR028090">
    <property type="entry name" value="JAB_dom_prok"/>
</dbReference>
<organism evidence="7 8">
    <name type="scientific">Pseudomonas synxantha</name>
    <dbReference type="NCBI Taxonomy" id="47883"/>
    <lineage>
        <taxon>Bacteria</taxon>
        <taxon>Pseudomonadati</taxon>
        <taxon>Pseudomonadota</taxon>
        <taxon>Gammaproteobacteria</taxon>
        <taxon>Pseudomonadales</taxon>
        <taxon>Pseudomonadaceae</taxon>
        <taxon>Pseudomonas</taxon>
    </lineage>
</organism>